<feature type="transmembrane region" description="Helical" evidence="10">
    <location>
        <begin position="32"/>
        <end position="55"/>
    </location>
</feature>
<comment type="subcellular location">
    <subcellularLocation>
        <location evidence="1 10">Cell membrane</location>
        <topology evidence="1 10">Multi-pass membrane protein</topology>
    </subcellularLocation>
</comment>
<keyword evidence="10" id="KW-0915">Sodium</keyword>
<evidence type="ECO:0000256" key="6">
    <source>
        <dbReference type="ARBA" id="ARBA00023303"/>
    </source>
</evidence>
<keyword evidence="2 10" id="KW-1003">Cell membrane</keyword>
<evidence type="ECO:0000256" key="2">
    <source>
        <dbReference type="ARBA" id="ARBA00022475"/>
    </source>
</evidence>
<dbReference type="RefSeq" id="WP_121899718.1">
    <property type="nucleotide sequence ID" value="NZ_REFW01000001.1"/>
</dbReference>
<evidence type="ECO:0000256" key="10">
    <source>
        <dbReference type="HAMAP-Rule" id="MF_00454"/>
    </source>
</evidence>
<dbReference type="Proteomes" id="UP000275256">
    <property type="component" value="Unassembled WGS sequence"/>
</dbReference>
<keyword evidence="10" id="KW-0406">Ion transport</keyword>
<keyword evidence="10" id="KW-0479">Metal-binding</keyword>
<feature type="binding site" evidence="10">
    <location>
        <position position="72"/>
    </location>
    <ligand>
        <name>Na(+)</name>
        <dbReference type="ChEBI" id="CHEBI:29101"/>
        <note>structural</note>
    </ligand>
</feature>
<evidence type="ECO:0000256" key="9">
    <source>
        <dbReference type="ARBA" id="ARBA00049940"/>
    </source>
</evidence>
<sequence>MIALLLALAGGLGAMARFSLDSWITSRWRAPLPVGTVIINVTGSLLLGLLTGWALGAAGGEVLAVAGTGFLGGYTTFSTASVEAARLARGGRGLAAVLHAVMMVCLGLGAAVLGLWLTGP</sequence>
<dbReference type="InterPro" id="IPR003691">
    <property type="entry name" value="FluC"/>
</dbReference>
<organism evidence="11 12">
    <name type="scientific">Tessaracoccus antarcticus</name>
    <dbReference type="NCBI Taxonomy" id="2479848"/>
    <lineage>
        <taxon>Bacteria</taxon>
        <taxon>Bacillati</taxon>
        <taxon>Actinomycetota</taxon>
        <taxon>Actinomycetes</taxon>
        <taxon>Propionibacteriales</taxon>
        <taxon>Propionibacteriaceae</taxon>
        <taxon>Tessaracoccus</taxon>
    </lineage>
</organism>
<comment type="function">
    <text evidence="9 10">Fluoride-specific ion channel. Important for reducing fluoride concentration in the cell, thus reducing its toxicity.</text>
</comment>
<keyword evidence="10" id="KW-0813">Transport</keyword>
<name>A0A3M0GET7_9ACTN</name>
<dbReference type="PANTHER" id="PTHR28259">
    <property type="entry name" value="FLUORIDE EXPORT PROTEIN 1-RELATED"/>
    <property type="match status" value="1"/>
</dbReference>
<evidence type="ECO:0000256" key="3">
    <source>
        <dbReference type="ARBA" id="ARBA00022692"/>
    </source>
</evidence>
<dbReference type="GO" id="GO:0005886">
    <property type="term" value="C:plasma membrane"/>
    <property type="evidence" value="ECO:0007669"/>
    <property type="project" value="UniProtKB-SubCell"/>
</dbReference>
<dbReference type="EMBL" id="REFW01000001">
    <property type="protein sequence ID" value="RMB61172.1"/>
    <property type="molecule type" value="Genomic_DNA"/>
</dbReference>
<keyword evidence="4 10" id="KW-1133">Transmembrane helix</keyword>
<keyword evidence="3 10" id="KW-0812">Transmembrane</keyword>
<dbReference type="GO" id="GO:0062054">
    <property type="term" value="F:fluoride channel activity"/>
    <property type="evidence" value="ECO:0007669"/>
    <property type="project" value="UniProtKB-UniRule"/>
</dbReference>
<evidence type="ECO:0000256" key="1">
    <source>
        <dbReference type="ARBA" id="ARBA00004651"/>
    </source>
</evidence>
<dbReference type="AlphaFoldDB" id="A0A3M0GET7"/>
<keyword evidence="5 10" id="KW-0472">Membrane</keyword>
<keyword evidence="6 10" id="KW-0407">Ion channel</keyword>
<dbReference type="GO" id="GO:0046872">
    <property type="term" value="F:metal ion binding"/>
    <property type="evidence" value="ECO:0007669"/>
    <property type="project" value="UniProtKB-KW"/>
</dbReference>
<protein>
    <recommendedName>
        <fullName evidence="10">Fluoride-specific ion channel FluC</fullName>
    </recommendedName>
</protein>
<comment type="caution">
    <text evidence="11">The sequence shown here is derived from an EMBL/GenBank/DDBJ whole genome shotgun (WGS) entry which is preliminary data.</text>
</comment>
<evidence type="ECO:0000256" key="4">
    <source>
        <dbReference type="ARBA" id="ARBA00022989"/>
    </source>
</evidence>
<gene>
    <name evidence="10" type="primary">fluC</name>
    <name evidence="10" type="synonym">crcB</name>
    <name evidence="11" type="ORF">EAX62_00365</name>
</gene>
<evidence type="ECO:0000313" key="12">
    <source>
        <dbReference type="Proteomes" id="UP000275256"/>
    </source>
</evidence>
<evidence type="ECO:0000256" key="5">
    <source>
        <dbReference type="ARBA" id="ARBA00023136"/>
    </source>
</evidence>
<reference evidence="11 12" key="1">
    <citation type="submission" date="2018-10" db="EMBL/GenBank/DDBJ databases">
        <title>Tessaracoccus antarcticuss sp. nov., isolated from sediment.</title>
        <authorList>
            <person name="Zhou L.Y."/>
            <person name="Du Z.J."/>
        </authorList>
    </citation>
    <scope>NUCLEOTIDE SEQUENCE [LARGE SCALE GENOMIC DNA]</scope>
    <source>
        <strain evidence="11 12">JDX10</strain>
    </source>
</reference>
<comment type="activity regulation">
    <text evidence="10">Na(+) is not transported, but it plays an essential structural role and its presence is essential for fluoride channel function.</text>
</comment>
<feature type="transmembrane region" description="Helical" evidence="10">
    <location>
        <begin position="94"/>
        <end position="117"/>
    </location>
</feature>
<evidence type="ECO:0000256" key="7">
    <source>
        <dbReference type="ARBA" id="ARBA00035120"/>
    </source>
</evidence>
<dbReference type="HAMAP" id="MF_00454">
    <property type="entry name" value="FluC"/>
    <property type="match status" value="1"/>
</dbReference>
<keyword evidence="12" id="KW-1185">Reference proteome</keyword>
<proteinExistence type="inferred from homology"/>
<accession>A0A3M0GET7</accession>
<feature type="binding site" evidence="10">
    <location>
        <position position="75"/>
    </location>
    <ligand>
        <name>Na(+)</name>
        <dbReference type="ChEBI" id="CHEBI:29101"/>
        <note>structural</note>
    </ligand>
</feature>
<comment type="similarity">
    <text evidence="7 10">Belongs to the fluoride channel Fluc/FEX (TC 1.A.43) family.</text>
</comment>
<feature type="transmembrane region" description="Helical" evidence="10">
    <location>
        <begin position="62"/>
        <end position="82"/>
    </location>
</feature>
<evidence type="ECO:0000313" key="11">
    <source>
        <dbReference type="EMBL" id="RMB61172.1"/>
    </source>
</evidence>
<dbReference type="PANTHER" id="PTHR28259:SF1">
    <property type="entry name" value="FLUORIDE EXPORT PROTEIN 1-RELATED"/>
    <property type="match status" value="1"/>
</dbReference>
<evidence type="ECO:0000256" key="8">
    <source>
        <dbReference type="ARBA" id="ARBA00035585"/>
    </source>
</evidence>
<comment type="catalytic activity">
    <reaction evidence="8">
        <text>fluoride(in) = fluoride(out)</text>
        <dbReference type="Rhea" id="RHEA:76159"/>
        <dbReference type="ChEBI" id="CHEBI:17051"/>
    </reaction>
    <physiologicalReaction direction="left-to-right" evidence="8">
        <dbReference type="Rhea" id="RHEA:76160"/>
    </physiologicalReaction>
</comment>
<dbReference type="Pfam" id="PF02537">
    <property type="entry name" value="CRCB"/>
    <property type="match status" value="1"/>
</dbReference>
<dbReference type="GO" id="GO:0140114">
    <property type="term" value="P:cellular detoxification of fluoride"/>
    <property type="evidence" value="ECO:0007669"/>
    <property type="project" value="UniProtKB-UniRule"/>
</dbReference>